<dbReference type="AlphaFoldDB" id="A0A4T0PED9"/>
<organism evidence="12 13">
    <name type="scientific">Wallemia mellicola</name>
    <dbReference type="NCBI Taxonomy" id="1708541"/>
    <lineage>
        <taxon>Eukaryota</taxon>
        <taxon>Fungi</taxon>
        <taxon>Dikarya</taxon>
        <taxon>Basidiomycota</taxon>
        <taxon>Wallemiomycotina</taxon>
        <taxon>Wallemiomycetes</taxon>
        <taxon>Wallemiales</taxon>
        <taxon>Wallemiaceae</taxon>
        <taxon>Wallemia</taxon>
    </lineage>
</organism>
<dbReference type="EMBL" id="SPRH01000004">
    <property type="protein sequence ID" value="TIC04167.1"/>
    <property type="molecule type" value="Genomic_DNA"/>
</dbReference>
<evidence type="ECO:0000256" key="2">
    <source>
        <dbReference type="ARBA" id="ARBA00004292"/>
    </source>
</evidence>
<dbReference type="HAMAP" id="MF_01635">
    <property type="entry name" value="UbiA"/>
    <property type="match status" value="1"/>
</dbReference>
<comment type="cofactor">
    <cofactor evidence="1 10">
        <name>Mg(2+)</name>
        <dbReference type="ChEBI" id="CHEBI:18420"/>
    </cofactor>
</comment>
<evidence type="ECO:0000313" key="11">
    <source>
        <dbReference type="EMBL" id="TIC04167.1"/>
    </source>
</evidence>
<dbReference type="NCBIfam" id="TIGR01474">
    <property type="entry name" value="ubiA_proteo"/>
    <property type="match status" value="1"/>
</dbReference>
<dbReference type="GO" id="GO:0008299">
    <property type="term" value="P:isoprenoid biosynthetic process"/>
    <property type="evidence" value="ECO:0007669"/>
    <property type="project" value="UniProtKB-UniRule"/>
</dbReference>
<dbReference type="UniPathway" id="UPA00232"/>
<dbReference type="Proteomes" id="UP000307169">
    <property type="component" value="Unassembled WGS sequence"/>
</dbReference>
<evidence type="ECO:0000256" key="1">
    <source>
        <dbReference type="ARBA" id="ARBA00001946"/>
    </source>
</evidence>
<keyword evidence="10" id="KW-0414">Isoprene biosynthesis</keyword>
<dbReference type="Proteomes" id="UP000305647">
    <property type="component" value="Unassembled WGS sequence"/>
</dbReference>
<dbReference type="PANTHER" id="PTHR11048">
    <property type="entry name" value="PRENYLTRANSFERASES"/>
    <property type="match status" value="1"/>
</dbReference>
<protein>
    <recommendedName>
        <fullName evidence="10">4-hydroxybenzoate polyprenyltransferase, mitochondrial</fullName>
        <shortName evidence="10">4-HB polyprenyltransferase</shortName>
        <ecNumber evidence="10">2.5.1.39</ecNumber>
    </recommendedName>
    <alternativeName>
        <fullName evidence="10">Para-hydroxybenzoate--polyprenyltransferase</fullName>
        <shortName evidence="10">PHB:PPT</shortName>
        <shortName evidence="10">PHB:polyprenyltransferase</shortName>
    </alternativeName>
</protein>
<keyword evidence="4 10" id="KW-0808">Transferase</keyword>
<dbReference type="InterPro" id="IPR000537">
    <property type="entry name" value="UbiA_prenyltransferase"/>
</dbReference>
<dbReference type="EMBL" id="SPRO01000003">
    <property type="protein sequence ID" value="TIC33975.1"/>
    <property type="molecule type" value="Genomic_DNA"/>
</dbReference>
<evidence type="ECO:0000256" key="3">
    <source>
        <dbReference type="ARBA" id="ARBA00005985"/>
    </source>
</evidence>
<evidence type="ECO:0000256" key="4">
    <source>
        <dbReference type="ARBA" id="ARBA00022679"/>
    </source>
</evidence>
<dbReference type="GO" id="GO:0006744">
    <property type="term" value="P:ubiquinone biosynthetic process"/>
    <property type="evidence" value="ECO:0007669"/>
    <property type="project" value="UniProtKB-UniRule"/>
</dbReference>
<evidence type="ECO:0000256" key="5">
    <source>
        <dbReference type="ARBA" id="ARBA00022692"/>
    </source>
</evidence>
<proteinExistence type="inferred from homology"/>
<dbReference type="InterPro" id="IPR030470">
    <property type="entry name" value="UbiA_prenylTrfase_CS"/>
</dbReference>
<keyword evidence="7 10" id="KW-0472">Membrane</keyword>
<evidence type="ECO:0000256" key="7">
    <source>
        <dbReference type="ARBA" id="ARBA00023136"/>
    </source>
</evidence>
<dbReference type="OMA" id="WCMIYDT"/>
<evidence type="ECO:0000313" key="12">
    <source>
        <dbReference type="EMBL" id="TIC33975.1"/>
    </source>
</evidence>
<keyword evidence="10" id="KW-0496">Mitochondrion</keyword>
<evidence type="ECO:0000256" key="10">
    <source>
        <dbReference type="HAMAP-Rule" id="MF_03189"/>
    </source>
</evidence>
<dbReference type="PROSITE" id="PS00943">
    <property type="entry name" value="UBIA"/>
    <property type="match status" value="1"/>
</dbReference>
<evidence type="ECO:0000313" key="14">
    <source>
        <dbReference type="Proteomes" id="UP000307169"/>
    </source>
</evidence>
<dbReference type="InterPro" id="IPR044878">
    <property type="entry name" value="UbiA_sf"/>
</dbReference>
<keyword evidence="10" id="KW-0999">Mitochondrion inner membrane</keyword>
<name>A0A4T0PED9_9BASI</name>
<comment type="similarity">
    <text evidence="3 10">Belongs to the UbiA prenyltransferase family.</text>
</comment>
<dbReference type="GO" id="GO:0008412">
    <property type="term" value="F:4-hydroxybenzoate polyprenyltransferase activity"/>
    <property type="evidence" value="ECO:0007669"/>
    <property type="project" value="UniProtKB-EC"/>
</dbReference>
<keyword evidence="10" id="KW-0831">Ubiquinone biosynthesis</keyword>
<sequence>MIRGFLGIARPQKCYRSSLLQNSNVLLNLRFNTTSTTAPASAPAALPKESFVLRNLPAKWKPYFLLTRADRPIGTFLLFWPCAWSITLASSAVQATPTEMLKYLALFGTGSLIMRGAGCVINDLWDRRLDAAVERTKTRPLAAGDVTPANAIGFLGLQLSAGLGILTQLNLYSILLGASSLSLVTIYPFMKRITYWPQAVLGLAFNWGALLGYSAIAGSCAWQTVLPLYTGAFCWTIVYDTIYAHQDKTDDVHAGIKSTALLFGEQTKPVLTAFSGGFVGLLSAAGYAADATLPFYLLAPGGAAAHLAWQLKTVNLDSPSDCWLKFVSNSKLGGFIWLGTVADYVNRMGFLGSLF</sequence>
<comment type="pathway">
    <text evidence="10">Cofactor biosynthesis; ubiquinone biosynthesis.</text>
</comment>
<dbReference type="GO" id="GO:0005743">
    <property type="term" value="C:mitochondrial inner membrane"/>
    <property type="evidence" value="ECO:0007669"/>
    <property type="project" value="UniProtKB-SubCell"/>
</dbReference>
<dbReference type="PANTHER" id="PTHR11048:SF28">
    <property type="entry name" value="4-HYDROXYBENZOATE POLYPRENYLTRANSFERASE, MITOCHONDRIAL"/>
    <property type="match status" value="1"/>
</dbReference>
<dbReference type="FunFam" id="1.10.357.140:FF:000003">
    <property type="entry name" value="4-hydroxybenzoate polyprenyltransferase, mitochondrial"/>
    <property type="match status" value="1"/>
</dbReference>
<dbReference type="Pfam" id="PF01040">
    <property type="entry name" value="UbiA"/>
    <property type="match status" value="1"/>
</dbReference>
<keyword evidence="6 10" id="KW-1133">Transmembrane helix</keyword>
<feature type="transmembrane region" description="Helical" evidence="10">
    <location>
        <begin position="171"/>
        <end position="190"/>
    </location>
</feature>
<reference evidence="13 14" key="1">
    <citation type="submission" date="2019-03" db="EMBL/GenBank/DDBJ databases">
        <title>Sequencing 25 genomes of Wallemia mellicola.</title>
        <authorList>
            <person name="Gostincar C."/>
        </authorList>
    </citation>
    <scope>NUCLEOTIDE SEQUENCE [LARGE SCALE GENOMIC DNA]</scope>
    <source>
        <strain evidence="11 14">EXF-1262</strain>
        <strain evidence="12 13">EXF-8738</strain>
    </source>
</reference>
<comment type="subcellular location">
    <subcellularLocation>
        <location evidence="2 10">Mitochondrion inner membrane</location>
        <topology evidence="2 10">Multi-pass membrane protein</topology>
        <orientation evidence="2 10">Matrix side</orientation>
    </subcellularLocation>
</comment>
<dbReference type="FunFam" id="1.20.120.1780:FF:000001">
    <property type="entry name" value="4-hydroxybenzoate octaprenyltransferase"/>
    <property type="match status" value="1"/>
</dbReference>
<comment type="caution">
    <text evidence="12">The sequence shown here is derived from an EMBL/GenBank/DDBJ whole genome shotgun (WGS) entry which is preliminary data.</text>
</comment>
<evidence type="ECO:0000256" key="8">
    <source>
        <dbReference type="ARBA" id="ARBA00052313"/>
    </source>
</evidence>
<keyword evidence="5 10" id="KW-0812">Transmembrane</keyword>
<evidence type="ECO:0000256" key="9">
    <source>
        <dbReference type="ARBA" id="ARBA00058997"/>
    </source>
</evidence>
<comment type="catalytic activity">
    <reaction evidence="8 10">
        <text>an all-trans-polyprenyl diphosphate + 4-hydroxybenzoate = a 4-hydroxy-3-(all-trans-polyprenyl)benzoate + diphosphate</text>
        <dbReference type="Rhea" id="RHEA:44504"/>
        <dbReference type="Rhea" id="RHEA-COMP:9514"/>
        <dbReference type="Rhea" id="RHEA-COMP:9564"/>
        <dbReference type="ChEBI" id="CHEBI:17879"/>
        <dbReference type="ChEBI" id="CHEBI:33019"/>
        <dbReference type="ChEBI" id="CHEBI:58914"/>
        <dbReference type="ChEBI" id="CHEBI:78396"/>
        <dbReference type="EC" id="2.5.1.39"/>
    </reaction>
</comment>
<accession>A0A4T0PED9</accession>
<evidence type="ECO:0000313" key="13">
    <source>
        <dbReference type="Proteomes" id="UP000305647"/>
    </source>
</evidence>
<dbReference type="CDD" id="cd13959">
    <property type="entry name" value="PT_UbiA_COQ2"/>
    <property type="match status" value="1"/>
</dbReference>
<gene>
    <name evidence="12" type="ORF">E3Q10_00499</name>
    <name evidence="11" type="ORF">E3Q17_00609</name>
</gene>
<dbReference type="InterPro" id="IPR039653">
    <property type="entry name" value="Prenyltransferase"/>
</dbReference>
<evidence type="ECO:0000256" key="6">
    <source>
        <dbReference type="ARBA" id="ARBA00022989"/>
    </source>
</evidence>
<dbReference type="InterPro" id="IPR006370">
    <property type="entry name" value="HB_polyprenyltransferase-like"/>
</dbReference>
<dbReference type="EC" id="2.5.1.39" evidence="10"/>
<dbReference type="Gene3D" id="1.10.357.140">
    <property type="entry name" value="UbiA prenyltransferase"/>
    <property type="match status" value="1"/>
</dbReference>
<feature type="transmembrane region" description="Helical" evidence="10">
    <location>
        <begin position="76"/>
        <end position="97"/>
    </location>
</feature>
<comment type="function">
    <text evidence="9 10">Catalyzes the prenylation of para-hydroxybenzoate (PHB) with an all-trans polyprenyl group. Mediates the second step in the final reaction sequence of coenzyme Q (CoQ) biosynthesis, which is the condensation of the polyisoprenoid side chain with PHB, generating the first membrane-bound Q intermediate.</text>
</comment>